<organism evidence="7 8">
    <name type="scientific">Loxostege sticticalis</name>
    <name type="common">Beet webworm moth</name>
    <dbReference type="NCBI Taxonomy" id="481309"/>
    <lineage>
        <taxon>Eukaryota</taxon>
        <taxon>Metazoa</taxon>
        <taxon>Ecdysozoa</taxon>
        <taxon>Arthropoda</taxon>
        <taxon>Hexapoda</taxon>
        <taxon>Insecta</taxon>
        <taxon>Pterygota</taxon>
        <taxon>Neoptera</taxon>
        <taxon>Endopterygota</taxon>
        <taxon>Lepidoptera</taxon>
        <taxon>Glossata</taxon>
        <taxon>Ditrysia</taxon>
        <taxon>Pyraloidea</taxon>
        <taxon>Crambidae</taxon>
        <taxon>Pyraustinae</taxon>
        <taxon>Loxostege</taxon>
    </lineage>
</organism>
<evidence type="ECO:0000256" key="4">
    <source>
        <dbReference type="SAM" id="MobiDB-lite"/>
    </source>
</evidence>
<dbReference type="SMART" id="SM00214">
    <property type="entry name" value="VWC"/>
    <property type="match status" value="4"/>
</dbReference>
<feature type="compositionally biased region" description="Basic and acidic residues" evidence="4">
    <location>
        <begin position="2404"/>
        <end position="2441"/>
    </location>
</feature>
<feature type="compositionally biased region" description="Polar residues" evidence="4">
    <location>
        <begin position="1028"/>
        <end position="1039"/>
    </location>
</feature>
<feature type="compositionally biased region" description="Basic and acidic residues" evidence="4">
    <location>
        <begin position="2068"/>
        <end position="2088"/>
    </location>
</feature>
<dbReference type="GO" id="GO:0005576">
    <property type="term" value="C:extracellular region"/>
    <property type="evidence" value="ECO:0007669"/>
    <property type="project" value="UniProtKB-SubCell"/>
</dbReference>
<dbReference type="PROSITE" id="PS50184">
    <property type="entry name" value="VWFC_2"/>
    <property type="match status" value="1"/>
</dbReference>
<feature type="compositionally biased region" description="Basic and acidic residues" evidence="4">
    <location>
        <begin position="1445"/>
        <end position="1468"/>
    </location>
</feature>
<feature type="compositionally biased region" description="Basic and acidic residues" evidence="4">
    <location>
        <begin position="1838"/>
        <end position="1857"/>
    </location>
</feature>
<evidence type="ECO:0000256" key="2">
    <source>
        <dbReference type="ARBA" id="ARBA00022525"/>
    </source>
</evidence>
<feature type="signal peptide" evidence="5">
    <location>
        <begin position="1"/>
        <end position="22"/>
    </location>
</feature>
<feature type="compositionally biased region" description="Polar residues" evidence="4">
    <location>
        <begin position="1776"/>
        <end position="1785"/>
    </location>
</feature>
<feature type="compositionally biased region" description="Basic and acidic residues" evidence="4">
    <location>
        <begin position="1522"/>
        <end position="1535"/>
    </location>
</feature>
<feature type="compositionally biased region" description="Polar residues" evidence="4">
    <location>
        <begin position="1512"/>
        <end position="1521"/>
    </location>
</feature>
<feature type="compositionally biased region" description="Low complexity" evidence="4">
    <location>
        <begin position="2332"/>
        <end position="2344"/>
    </location>
</feature>
<feature type="compositionally biased region" description="Basic and acidic residues" evidence="4">
    <location>
        <begin position="1952"/>
        <end position="1962"/>
    </location>
</feature>
<feature type="region of interest" description="Disordered" evidence="4">
    <location>
        <begin position="594"/>
        <end position="624"/>
    </location>
</feature>
<comment type="caution">
    <text evidence="7">The sequence shown here is derived from an EMBL/GenBank/DDBJ whole genome shotgun (WGS) entry which is preliminary data.</text>
</comment>
<feature type="compositionally biased region" description="Polar residues" evidence="4">
    <location>
        <begin position="1908"/>
        <end position="1923"/>
    </location>
</feature>
<feature type="compositionally biased region" description="Polar residues" evidence="4">
    <location>
        <begin position="1469"/>
        <end position="1491"/>
    </location>
</feature>
<keyword evidence="3 5" id="KW-0732">Signal</keyword>
<feature type="region of interest" description="Disordered" evidence="4">
    <location>
        <begin position="328"/>
        <end position="529"/>
    </location>
</feature>
<feature type="compositionally biased region" description="Polar residues" evidence="4">
    <location>
        <begin position="1370"/>
        <end position="1379"/>
    </location>
</feature>
<feature type="compositionally biased region" description="Basic and acidic residues" evidence="4">
    <location>
        <begin position="1172"/>
        <end position="1182"/>
    </location>
</feature>
<feature type="compositionally biased region" description="Polar residues" evidence="4">
    <location>
        <begin position="1746"/>
        <end position="1762"/>
    </location>
</feature>
<feature type="compositionally biased region" description="Basic and acidic residues" evidence="4">
    <location>
        <begin position="2264"/>
        <end position="2331"/>
    </location>
</feature>
<feature type="compositionally biased region" description="Basic and acidic residues" evidence="4">
    <location>
        <begin position="407"/>
        <end position="416"/>
    </location>
</feature>
<feature type="region of interest" description="Disordered" evidence="4">
    <location>
        <begin position="959"/>
        <end position="1194"/>
    </location>
</feature>
<sequence>MDQRRAAGALLALAVCITSTAAAPTVSNQTGLDLYDGSPEGCYYNFQHYGEGDRIMTNEPCLNCTCHNRMLMCYLRVCPFTKPIGQDCTVEKRADQCCPIVTCPDVPVDLLTSTSTTSPAEYGATGVGKLDKYGCSINGKYFPEGSKVPPTPNKPCEHCYCIRNMTTCVMQECTLHVDGCTPIYHKDVCCPVRYSCDHPEDSTLLLDDMTTTVRPTPGFLLTTTTLSPVTQMSQDCVHDDRIFPDGALIKTEKACEHCYCMKGDIVCVVQECGTPMENEGKNCTSQPPREGQCCPDTYICEGDEMTTEPPSEFSTQSVLEELTTLTPPRRVGVEGSGYRNEPDEPAYTEVPSMETEAEGSGYEQSTVPAADDESKVLTSETPDISSGPLDESLYPSRTTLRTPTLEEVEKTTEPDKGLNTVPSDAGDEEMYKPSMTEKTPFEEPEVTESTLITEKPGDVEDKTTSPEDVFMPAVTIKSDESSSTTESAFRKEDTLGEPTEIYDLAEPEKVTTQATDIERETEEDVTSSKTKAPFMEELEKQTTSSPEITEKDIEMGIPSKESTTESLLEVTTSSDVKSTDKLVTDSVELGQTETTRPTVQEVEVPETTSSDQNEVEDISTTLPPARIPGEGDCLLNDITYRNNSNVPSTNNCHTSCRCVSSIIKCDPIICSPPSEYMDNCQPTYDSPDACCPTYVCHTGETMPPQPHSQMSGTDSPLPSSPIECHGDECEVKKDDNVPIVGDCGSAGCSDAQSGIPETPSEDCQDGKCALPAQPCIGGNCQETPQTVHCENGKCGTGPETEADKDIPICDNESDCKGAVPEVPSCDGEGCVNVNVGCTGTDCKTDIIQPETPPTHCENGKCGIEPEIVPVKNIPLCENESGCKGTIPDIPSCEGEGCVSVNVDCSGTDCSTDITKQPAIPGKDEESCDGSSCIRKEIGQVDSSLPSDCSGSDCLQQVPSKEDEINKPSTLLPGTIEDIGKKSTQQIEPTTVKYEIQTESPESQTIAFEDTSEHKPTEIVEPALEEGSTRSPLPQTTEVSKPSEEKISETEPSSQFDLTTESKLDIEDTVTKSPHTVEEDLSTSEPQISVTDETRIGDTDAFTKEPQESATKIQEPVTESQDVSTKVDSEESLQTGTTQHTVHESTESTHGTELLDIHTAVPIEPSTSLPEIEGTKAPEKDQTESSIPQTPEQADVTKVAEELVPYTPEIEIASTKLPELDLRQDVTESPATVVMDVSSQDVTQSNDIVDKTTKVPEFINADEHKMTSEMFQHELTTEGAMMITGSLETEVYASPTTSSEKEIEQAPFTNAPSEPHIDDITKITDSVTEKIPEASTVKVSEDTSGVTSGISEIYKTEDQEPVTEPVGEFITASQESSTKQPVLPGQEPVQTESPEFTTDETMGEPGVSISEEDNKPQTTSATPVKDTNLPSDTEIIEEGTTQAPVSEEKTTISEPVEKPEVDDESKKQPAETSDTTNVAQESSEKPATTSSYPDDEHAEEPATKVTIPDKIVTDSSDTSVTKEPSKAPVDDYRTDEPITDSAQGITEQQEISTEEPSIPESPVTDKLPSEPYIPVHPETSPELATIEPNIINEIPDVEPETQTPEVESETKIPERSGSNVPSETEHPEIKVPESATEVSYSAATQQPEVFSETPAIEEIHTDEQPQSTEKPTKEAPEDFDTNEGTKAPEAFITEMPAVDEVPAKTQVPEVFDTEKPEKDSVTTESTKEQPAEGEQEKTGTSEPEKYSTVSVIQETTVSSVAQKESSEQPLEPEVTESDTPYVTSAPESHVKEPVKPVTETAETITTESHDMGVSVPQEKISPDEATTEKMQEGAPQGKPIEETSDEHREEKPEEKPHLPPDVYTQIPEEEIPTVLLEVATEPTQKVIPVKPQESDSEDSEKPDKEESSVSQSPVDTSTLSSSIGLDSAVTELTQDKVTEAHEDKATTEISLDEQEKITTHGLEETMTTVQPSTSLPQDISSTPYDKELPEKDTIAVSEESTPGVVTDRPEKEETGSTQVASTEKLPEQVTEEHKQSTEEPNLYETQKPDITEQESITDFPVSQTEESTYDEHTTPDVVELEEHSHKPVEESSTVTPVENEIIPDLPAKHDEAQQKPEVTTEKQEIVTEPSDEMNPDISTAATMDLGEIPHKSTLPPPSEEDELHTDFPTTSQPGSQEGDQRFGENASEELKPSQAEGEESPISETEIPVQTEKVPSEKVTESELSHETTMLEEISPVTTKTTKDKEEEESSTQKPEYGEPEETPLEEKPKEKPQDVTTEKPSEEITEKPLDASTEKPMEEPQEKPSEETEPSEKPVEESEPKPSEDVEEKPTETPLEEPLMTTEIPLDEDKLVKPLDRTEEKTTVTPEQTPLEEEAPTEVPQEKPLDGSEEKPTETPLEGSDIIPEEKPEEKPLAETDEKLAEKPEETPMGESEEKSTEKPVEIPSATESVIEPTAQPVEKPYEVPVEMPEDKPLKTSEEKTEEVPKEEPQEVPEENPELLAEKPQQVPEEKPEGPEEKPQDVPEEKPQVVPEDKLEVPEEKPQEVPEEKPQEIPEEKPIEVPEEKPQDVPEEKPEVPEEKPQEVPEEKPEVPEEKPQEVPEEKPEVTEEKPQEVPEEKPEVPEEKPQEVPEGKPQDGPEEKPEVPDEKPQEVPEEKPQDVPEEKPEVPEEKPQEVPEEKPQEVPKEQPEVPEEKPQEVPEEKPQEVPEEKPQEVPEEKPEMPEEKPQKVPEEKPQEVPEEKPQEVPEEKPEVPEEKPQEVPEEKPQELPEEKPMQVPEKKPEVPEEKPQEIPEEKPEMPEEKPQEEPEEKPQEVPEEKPASTATPEVSKPGFGDMQPTDEVPDDDSQFPPSGGTSGYGTEPDYVEEDQAFGPGTCRYGGKVYVSAQQIPRDDPCDFCFCFRSDIICLQQSCPPPIHGCHEEPIQGFCCPRYECPVAMATTLNVTTTTTTTTTTLPPHFLPHAYKGAAQRRGCQIKGHTYKVGEVVRASSGPCLHCTCGGDGQMKCDPKACTPEPMLRQMIAAAVSAKRRR</sequence>
<feature type="compositionally biased region" description="Polar residues" evidence="4">
    <location>
        <begin position="1049"/>
        <end position="1058"/>
    </location>
</feature>
<dbReference type="InterPro" id="IPR001007">
    <property type="entry name" value="VWF_dom"/>
</dbReference>
<feature type="compositionally biased region" description="Basic and acidic residues" evidence="4">
    <location>
        <begin position="2508"/>
        <end position="2819"/>
    </location>
</feature>
<dbReference type="InterPro" id="IPR052424">
    <property type="entry name" value="Kielin_Chordin-BMP_Reg"/>
</dbReference>
<feature type="compositionally biased region" description="Low complexity" evidence="4">
    <location>
        <begin position="1549"/>
        <end position="1561"/>
    </location>
</feature>
<feature type="compositionally biased region" description="Basic and acidic residues" evidence="4">
    <location>
        <begin position="2105"/>
        <end position="2124"/>
    </location>
</feature>
<feature type="compositionally biased region" description="Basic and acidic residues" evidence="4">
    <location>
        <begin position="2380"/>
        <end position="2393"/>
    </location>
</feature>
<evidence type="ECO:0000256" key="1">
    <source>
        <dbReference type="ARBA" id="ARBA00004613"/>
    </source>
</evidence>
<feature type="compositionally biased region" description="Basic and acidic residues" evidence="4">
    <location>
        <begin position="1932"/>
        <end position="1945"/>
    </location>
</feature>
<gene>
    <name evidence="7" type="ORF">ABMA28_014288</name>
</gene>
<feature type="compositionally biased region" description="Polar residues" evidence="4">
    <location>
        <begin position="1539"/>
        <end position="1548"/>
    </location>
</feature>
<feature type="compositionally biased region" description="Polar residues" evidence="4">
    <location>
        <begin position="606"/>
        <end position="622"/>
    </location>
</feature>
<feature type="chain" id="PRO_5044740999" description="VWFC domain-containing protein" evidence="5">
    <location>
        <begin position="23"/>
        <end position="3030"/>
    </location>
</feature>
<feature type="compositionally biased region" description="Basic and acidic residues" evidence="4">
    <location>
        <begin position="2347"/>
        <end position="2362"/>
    </location>
</feature>
<dbReference type="PANTHER" id="PTHR46698:SF3">
    <property type="entry name" value="TENECTIN ISOFORM 1-RELATED"/>
    <property type="match status" value="1"/>
</dbReference>
<feature type="compositionally biased region" description="Polar residues" evidence="4">
    <location>
        <begin position="1964"/>
        <end position="1982"/>
    </location>
</feature>
<feature type="compositionally biased region" description="Basic and acidic residues" evidence="4">
    <location>
        <begin position="2213"/>
        <end position="2225"/>
    </location>
</feature>
<feature type="domain" description="VWFC" evidence="6">
    <location>
        <begin position="234"/>
        <end position="301"/>
    </location>
</feature>
<feature type="region of interest" description="Disordered" evidence="4">
    <location>
        <begin position="1356"/>
        <end position="2867"/>
    </location>
</feature>
<feature type="compositionally biased region" description="Basic and acidic residues" evidence="4">
    <location>
        <begin position="1819"/>
        <end position="1830"/>
    </location>
</feature>
<feature type="compositionally biased region" description="Basic and acidic residues" evidence="4">
    <location>
        <begin position="2023"/>
        <end position="2036"/>
    </location>
</feature>
<name>A0ABD0TGA8_LOXSC</name>
<feature type="compositionally biased region" description="Basic and acidic residues" evidence="4">
    <location>
        <begin position="2469"/>
        <end position="2489"/>
    </location>
</feature>
<dbReference type="Proteomes" id="UP001549921">
    <property type="component" value="Unassembled WGS sequence"/>
</dbReference>
<accession>A0ABD0TGA8</accession>
<dbReference type="EMBL" id="JBEDNZ010000005">
    <property type="protein sequence ID" value="KAL0842101.1"/>
    <property type="molecule type" value="Genomic_DNA"/>
</dbReference>
<feature type="compositionally biased region" description="Polar residues" evidence="4">
    <location>
        <begin position="1107"/>
        <end position="1139"/>
    </location>
</feature>
<evidence type="ECO:0000256" key="3">
    <source>
        <dbReference type="ARBA" id="ARBA00022729"/>
    </source>
</evidence>
<feature type="compositionally biased region" description="Basic and acidic residues" evidence="4">
    <location>
        <begin position="1091"/>
        <end position="1106"/>
    </location>
</feature>
<proteinExistence type="predicted"/>
<comment type="subcellular location">
    <subcellularLocation>
        <location evidence="1">Secreted</location>
    </subcellularLocation>
</comment>
<dbReference type="Gene3D" id="2.10.70.10">
    <property type="entry name" value="Complement Module, domain 1"/>
    <property type="match status" value="1"/>
</dbReference>
<feature type="compositionally biased region" description="Basic and acidic residues" evidence="4">
    <location>
        <begin position="1059"/>
        <end position="1077"/>
    </location>
</feature>
<dbReference type="PANTHER" id="PTHR46698">
    <property type="entry name" value="CROSSVEINLESS 2"/>
    <property type="match status" value="1"/>
</dbReference>
<feature type="compositionally biased region" description="Polar residues" evidence="4">
    <location>
        <begin position="2166"/>
        <end position="2176"/>
    </location>
</feature>
<evidence type="ECO:0000259" key="6">
    <source>
        <dbReference type="PROSITE" id="PS50184"/>
    </source>
</evidence>
<evidence type="ECO:0000256" key="5">
    <source>
        <dbReference type="SAM" id="SignalP"/>
    </source>
</evidence>
<keyword evidence="2" id="KW-0964">Secreted</keyword>
<evidence type="ECO:0000313" key="7">
    <source>
        <dbReference type="EMBL" id="KAL0842101.1"/>
    </source>
</evidence>
<reference evidence="7 8" key="1">
    <citation type="submission" date="2024-06" db="EMBL/GenBank/DDBJ databases">
        <title>A chromosome-level genome assembly of beet webworm, Loxostege sticticalis.</title>
        <authorList>
            <person name="Zhang Y."/>
        </authorList>
    </citation>
    <scope>NUCLEOTIDE SEQUENCE [LARGE SCALE GENOMIC DNA]</scope>
    <source>
        <strain evidence="7">AQ028</strain>
        <tissue evidence="7">Male pupae</tissue>
    </source>
</reference>
<evidence type="ECO:0000313" key="8">
    <source>
        <dbReference type="Proteomes" id="UP001549921"/>
    </source>
</evidence>
<feature type="compositionally biased region" description="Polar residues" evidence="4">
    <location>
        <begin position="2052"/>
        <end position="2065"/>
    </location>
</feature>
<dbReference type="SUPFAM" id="SSF57603">
    <property type="entry name" value="FnI-like domain"/>
    <property type="match status" value="6"/>
</dbReference>
<feature type="compositionally biased region" description="Polar residues" evidence="4">
    <location>
        <begin position="996"/>
        <end position="1005"/>
    </location>
</feature>
<feature type="compositionally biased region" description="Polar residues" evidence="4">
    <location>
        <begin position="1635"/>
        <end position="1647"/>
    </location>
</feature>
<protein>
    <recommendedName>
        <fullName evidence="6">VWFC domain-containing protein</fullName>
    </recommendedName>
</protein>
<feature type="compositionally biased region" description="Basic and acidic residues" evidence="4">
    <location>
        <begin position="455"/>
        <end position="465"/>
    </location>
</feature>
<feature type="compositionally biased region" description="Basic and acidic residues" evidence="4">
    <location>
        <begin position="1983"/>
        <end position="1992"/>
    </location>
</feature>
<feature type="compositionally biased region" description="Basic and acidic residues" evidence="4">
    <location>
        <begin position="1711"/>
        <end position="1744"/>
    </location>
</feature>